<dbReference type="Proteomes" id="UP000248889">
    <property type="component" value="Unassembled WGS sequence"/>
</dbReference>
<evidence type="ECO:0000256" key="2">
    <source>
        <dbReference type="SAM" id="Phobius"/>
    </source>
</evidence>
<feature type="transmembrane region" description="Helical" evidence="2">
    <location>
        <begin position="66"/>
        <end position="88"/>
    </location>
</feature>
<dbReference type="Pfam" id="PF10708">
    <property type="entry name" value="DUF2510"/>
    <property type="match status" value="1"/>
</dbReference>
<feature type="compositionally biased region" description="Low complexity" evidence="1">
    <location>
        <begin position="93"/>
        <end position="103"/>
    </location>
</feature>
<keyword evidence="2" id="KW-0472">Membrane</keyword>
<name>A0A2X0J5U9_9ACTN</name>
<sequence>MPDVSETAPPPAGWYPDPKPANSDNPGERWWNGSEWTVSTRAEDTPVFISGEPPAAARGARRPGPLLVGAVAAVVGLGVGSLVTYFAMDGNSQSTSAASSSPFAGGGQNGGGQNGGEGLNPFGGNGGQSGGSNGGSNGGQSGGGNGGSGSNLAVDVVDGVSVPLPSGWTGGTTTDGHASGSFGSYKCAGSGGSSSNTCSYAGADTSTLKTPVSTGVQAAAEQDIAAAVKESYGDVTGHQVLQEKAVTVAGRSGYLVRWQVDAKVGNNGTVETVVFPNKAGDKLVALHLGFDVTGKAPSVSVMDQIVSGVTDFSGGSLSGGSSGGSGGQAPGTS</sequence>
<keyword evidence="2" id="KW-0812">Transmembrane</keyword>
<evidence type="ECO:0000256" key="1">
    <source>
        <dbReference type="SAM" id="MobiDB-lite"/>
    </source>
</evidence>
<feature type="region of interest" description="Disordered" evidence="1">
    <location>
        <begin position="93"/>
        <end position="152"/>
    </location>
</feature>
<keyword evidence="5" id="KW-1185">Reference proteome</keyword>
<feature type="region of interest" description="Disordered" evidence="1">
    <location>
        <begin position="1"/>
        <end position="32"/>
    </location>
</feature>
<comment type="caution">
    <text evidence="4">The sequence shown here is derived from an EMBL/GenBank/DDBJ whole genome shotgun (WGS) entry which is preliminary data.</text>
</comment>
<evidence type="ECO:0000313" key="5">
    <source>
        <dbReference type="Proteomes" id="UP000248889"/>
    </source>
</evidence>
<gene>
    <name evidence="4" type="ORF">DN069_10480</name>
</gene>
<feature type="compositionally biased region" description="Pro residues" evidence="1">
    <location>
        <begin position="8"/>
        <end position="19"/>
    </location>
</feature>
<proteinExistence type="predicted"/>
<accession>A0A2X0J5U9</accession>
<dbReference type="InterPro" id="IPR018929">
    <property type="entry name" value="DUF2510"/>
</dbReference>
<reference evidence="4 5" key="1">
    <citation type="submission" date="2018-06" db="EMBL/GenBank/DDBJ databases">
        <title>Streptacidiphilus pinicola sp. nov., isolated from pine grove soil.</title>
        <authorList>
            <person name="Roh S.G."/>
            <person name="Park S."/>
            <person name="Kim M.-K."/>
            <person name="Yun B.-R."/>
            <person name="Park J."/>
            <person name="Kim M.J."/>
            <person name="Kim Y.S."/>
            <person name="Kim S.B."/>
        </authorList>
    </citation>
    <scope>NUCLEOTIDE SEQUENCE [LARGE SCALE GENOMIC DNA]</scope>
    <source>
        <strain evidence="4 5">MMS16-CNU450</strain>
    </source>
</reference>
<organism evidence="4 5">
    <name type="scientific">Streptacidiphilus pinicola</name>
    <dbReference type="NCBI Taxonomy" id="2219663"/>
    <lineage>
        <taxon>Bacteria</taxon>
        <taxon>Bacillati</taxon>
        <taxon>Actinomycetota</taxon>
        <taxon>Actinomycetes</taxon>
        <taxon>Kitasatosporales</taxon>
        <taxon>Streptomycetaceae</taxon>
        <taxon>Streptacidiphilus</taxon>
    </lineage>
</organism>
<evidence type="ECO:0000313" key="4">
    <source>
        <dbReference type="EMBL" id="RAG85666.1"/>
    </source>
</evidence>
<feature type="domain" description="DUF2510" evidence="3">
    <location>
        <begin position="12"/>
        <end position="46"/>
    </location>
</feature>
<keyword evidence="2" id="KW-1133">Transmembrane helix</keyword>
<dbReference type="EMBL" id="QKYN01000038">
    <property type="protein sequence ID" value="RAG85666.1"/>
    <property type="molecule type" value="Genomic_DNA"/>
</dbReference>
<dbReference type="OrthoDB" id="4463773at2"/>
<evidence type="ECO:0000259" key="3">
    <source>
        <dbReference type="Pfam" id="PF10708"/>
    </source>
</evidence>
<protein>
    <recommendedName>
        <fullName evidence="3">DUF2510 domain-containing protein</fullName>
    </recommendedName>
</protein>
<dbReference type="AlphaFoldDB" id="A0A2X0J5U9"/>
<feature type="compositionally biased region" description="Gly residues" evidence="1">
    <location>
        <begin position="104"/>
        <end position="149"/>
    </location>
</feature>